<proteinExistence type="predicted"/>
<keyword evidence="3" id="KW-1185">Reference proteome</keyword>
<evidence type="ECO:0000256" key="1">
    <source>
        <dbReference type="SAM" id="SignalP"/>
    </source>
</evidence>
<name>A0A8K1FJP2_PYTOL</name>
<accession>A0A8K1FJP2</accession>
<feature type="signal peptide" evidence="1">
    <location>
        <begin position="1"/>
        <end position="20"/>
    </location>
</feature>
<evidence type="ECO:0000313" key="3">
    <source>
        <dbReference type="Proteomes" id="UP000794436"/>
    </source>
</evidence>
<protein>
    <recommendedName>
        <fullName evidence="4">Secreted protein</fullName>
    </recommendedName>
</protein>
<evidence type="ECO:0008006" key="4">
    <source>
        <dbReference type="Google" id="ProtNLM"/>
    </source>
</evidence>
<gene>
    <name evidence="2" type="ORF">Poli38472_002285</name>
</gene>
<dbReference type="Proteomes" id="UP000794436">
    <property type="component" value="Unassembled WGS sequence"/>
</dbReference>
<evidence type="ECO:0000313" key="2">
    <source>
        <dbReference type="EMBL" id="TMW63344.1"/>
    </source>
</evidence>
<keyword evidence="1" id="KW-0732">Signal</keyword>
<sequence length="211" mass="24059">MLRRGLFCLVVLVLPPLALGYDDSIALQPQGTTTGGCEYDEIQLASDGTIEQSSLELGERVKPNTTMNATVSAEEYHYYHLCIVRHAHEHQININLTMDEGDANLYLSSLEKYPRMGHSTWISQKLGDDRVKLYTYLDGFPRKAETQIRSLSLHIGVYGIDERSSYNLSVSVVDLPITRDIQSREEFYTQRQHYDEEHFPTYASPGRKLRG</sequence>
<dbReference type="EMBL" id="SPLM01000072">
    <property type="protein sequence ID" value="TMW63344.1"/>
    <property type="molecule type" value="Genomic_DNA"/>
</dbReference>
<organism evidence="2 3">
    <name type="scientific">Pythium oligandrum</name>
    <name type="common">Mycoparasitic fungus</name>
    <dbReference type="NCBI Taxonomy" id="41045"/>
    <lineage>
        <taxon>Eukaryota</taxon>
        <taxon>Sar</taxon>
        <taxon>Stramenopiles</taxon>
        <taxon>Oomycota</taxon>
        <taxon>Peronosporomycetes</taxon>
        <taxon>Pythiales</taxon>
        <taxon>Pythiaceae</taxon>
        <taxon>Pythium</taxon>
    </lineage>
</organism>
<reference evidence="2" key="1">
    <citation type="submission" date="2019-03" db="EMBL/GenBank/DDBJ databases">
        <title>Long read genome sequence of the mycoparasitic Pythium oligandrum ATCC 38472 isolated from sugarbeet rhizosphere.</title>
        <authorList>
            <person name="Gaulin E."/>
        </authorList>
    </citation>
    <scope>NUCLEOTIDE SEQUENCE</scope>
    <source>
        <strain evidence="2">ATCC 38472_TT</strain>
    </source>
</reference>
<dbReference type="OrthoDB" id="60189at2759"/>
<feature type="chain" id="PRO_5035442140" description="Secreted protein" evidence="1">
    <location>
        <begin position="21"/>
        <end position="211"/>
    </location>
</feature>
<dbReference type="AlphaFoldDB" id="A0A8K1FJP2"/>
<comment type="caution">
    <text evidence="2">The sequence shown here is derived from an EMBL/GenBank/DDBJ whole genome shotgun (WGS) entry which is preliminary data.</text>
</comment>